<evidence type="ECO:0000313" key="2">
    <source>
        <dbReference type="EMBL" id="RAK24114.1"/>
    </source>
</evidence>
<name>A0A327YSH3_9RHOB</name>
<dbReference type="InterPro" id="IPR053802">
    <property type="entry name" value="DUF6950"/>
</dbReference>
<reference evidence="2 3" key="1">
    <citation type="submission" date="2018-06" db="EMBL/GenBank/DDBJ databases">
        <title>Genomic Encyclopedia of Archaeal and Bacterial Type Strains, Phase II (KMG-II): from individual species to whole genera.</title>
        <authorList>
            <person name="Goeker M."/>
        </authorList>
    </citation>
    <scope>NUCLEOTIDE SEQUENCE [LARGE SCALE GENOMIC DNA]</scope>
    <source>
        <strain evidence="2 3">DSM 22011</strain>
    </source>
</reference>
<dbReference type="RefSeq" id="WP_111549526.1">
    <property type="nucleotide sequence ID" value="NZ_LIQE01000057.1"/>
</dbReference>
<dbReference type="Pfam" id="PF22262">
    <property type="entry name" value="DUF6950"/>
    <property type="match status" value="1"/>
</dbReference>
<keyword evidence="3" id="KW-1185">Reference proteome</keyword>
<proteinExistence type="predicted"/>
<dbReference type="Proteomes" id="UP000249165">
    <property type="component" value="Unassembled WGS sequence"/>
</dbReference>
<dbReference type="AlphaFoldDB" id="A0A327YSH3"/>
<feature type="domain" description="DUF6950" evidence="1">
    <location>
        <begin position="14"/>
        <end position="136"/>
    </location>
</feature>
<dbReference type="OrthoDB" id="6586924at2"/>
<dbReference type="EMBL" id="QLMG01000001">
    <property type="protein sequence ID" value="RAK24114.1"/>
    <property type="molecule type" value="Genomic_DNA"/>
</dbReference>
<evidence type="ECO:0000313" key="3">
    <source>
        <dbReference type="Proteomes" id="UP000249165"/>
    </source>
</evidence>
<accession>A0A327YSH3</accession>
<evidence type="ECO:0000259" key="1">
    <source>
        <dbReference type="Pfam" id="PF22262"/>
    </source>
</evidence>
<protein>
    <recommendedName>
        <fullName evidence="1">DUF6950 domain-containing protein</fullName>
    </recommendedName>
</protein>
<comment type="caution">
    <text evidence="2">The sequence shown here is derived from an EMBL/GenBank/DDBJ whole genome shotgun (WGS) entry which is preliminary data.</text>
</comment>
<gene>
    <name evidence="2" type="ORF">ATI53_1001221</name>
</gene>
<sequence>MTEISPEIIPMQPLFREMNRWSRLPFVWGETDCCTVLGDWVQVVTGQDPAAHLRGMYATRGECQRETGYLTDPVACMSGCLDTIGGLPRSDRDMRPGDIGVYRYAGERWAYGGIWTGEHWATHMDRGVCFRAARAVEVLASWGVGYAA</sequence>
<organism evidence="2 3">
    <name type="scientific">Salipiger aestuarii</name>
    <dbReference type="NCBI Taxonomy" id="568098"/>
    <lineage>
        <taxon>Bacteria</taxon>
        <taxon>Pseudomonadati</taxon>
        <taxon>Pseudomonadota</taxon>
        <taxon>Alphaproteobacteria</taxon>
        <taxon>Rhodobacterales</taxon>
        <taxon>Roseobacteraceae</taxon>
        <taxon>Salipiger</taxon>
    </lineage>
</organism>